<dbReference type="PANTHER" id="PTHR43032">
    <property type="entry name" value="PROTEIN-METHIONINE-SULFOXIDE REDUCTASE"/>
    <property type="match status" value="1"/>
</dbReference>
<evidence type="ECO:0000313" key="7">
    <source>
        <dbReference type="EMBL" id="MDL2332690.1"/>
    </source>
</evidence>
<keyword evidence="8" id="KW-1185">Reference proteome</keyword>
<feature type="binding site" evidence="5">
    <location>
        <position position="218"/>
    </location>
    <ligand>
        <name>Mo-molybdopterin</name>
        <dbReference type="ChEBI" id="CHEBI:71302"/>
    </ligand>
</feature>
<dbReference type="InterPro" id="IPR022867">
    <property type="entry name" value="MsrP"/>
</dbReference>
<dbReference type="EC" id="1.8.5.-" evidence="5"/>
<comment type="caution">
    <text evidence="7">The sequence shown here is derived from an EMBL/GenBank/DDBJ whole genome shotgun (WGS) entry which is preliminary data.</text>
</comment>
<protein>
    <recommendedName>
        <fullName evidence="5">Protein-methionine-sulfoxide reductase catalytic subunit MsrP</fullName>
        <ecNumber evidence="5">1.8.5.-</ecNumber>
    </recommendedName>
</protein>
<evidence type="ECO:0000256" key="5">
    <source>
        <dbReference type="HAMAP-Rule" id="MF_01206"/>
    </source>
</evidence>
<dbReference type="EMBL" id="JARQXC010000009">
    <property type="protein sequence ID" value="MDL2332690.1"/>
    <property type="molecule type" value="Genomic_DNA"/>
</dbReference>
<keyword evidence="3 5" id="KW-0732">Signal</keyword>
<feature type="binding site" evidence="5">
    <location>
        <position position="223"/>
    </location>
    <ligand>
        <name>Mo-molybdopterin</name>
        <dbReference type="ChEBI" id="CHEBI:71302"/>
    </ligand>
</feature>
<dbReference type="SUPFAM" id="SSF56524">
    <property type="entry name" value="Oxidoreductase molybdopterin-binding domain"/>
    <property type="match status" value="1"/>
</dbReference>
<comment type="cofactor">
    <cofactor evidence="5">
        <name>Mo-molybdopterin</name>
        <dbReference type="ChEBI" id="CHEBI:71302"/>
    </cofactor>
    <text evidence="5">Binds 1 Mo-molybdopterin (Mo-MPT) cofactor per subunit.</text>
</comment>
<keyword evidence="1 5" id="KW-0500">Molybdenum</keyword>
<feature type="binding site" evidence="5">
    <location>
        <position position="75"/>
    </location>
    <ligand>
        <name>Mo-molybdopterin</name>
        <dbReference type="ChEBI" id="CHEBI:71302"/>
    </ligand>
</feature>
<dbReference type="Proteomes" id="UP001171122">
    <property type="component" value="Unassembled WGS sequence"/>
</dbReference>
<keyword evidence="2 5" id="KW-0479">Metal-binding</keyword>
<organism evidence="7 8">
    <name type="scientific">Brucella inopinata</name>
    <dbReference type="NCBI Taxonomy" id="1218315"/>
    <lineage>
        <taxon>Bacteria</taxon>
        <taxon>Pseudomonadati</taxon>
        <taxon>Pseudomonadota</taxon>
        <taxon>Alphaproteobacteria</taxon>
        <taxon>Hyphomicrobiales</taxon>
        <taxon>Brucellaceae</taxon>
        <taxon>Brucella/Ochrobactrum group</taxon>
        <taxon>Brucella</taxon>
    </lineage>
</organism>
<dbReference type="CDD" id="cd02107">
    <property type="entry name" value="YedY_like_Moco"/>
    <property type="match status" value="1"/>
</dbReference>
<evidence type="ECO:0000256" key="1">
    <source>
        <dbReference type="ARBA" id="ARBA00022505"/>
    </source>
</evidence>
<comment type="catalytic activity">
    <reaction evidence="5">
        <text>L-methionyl-[protein] + a quinone + H2O = L-methionyl-(S)-S-oxide-[protein] + a quinol</text>
        <dbReference type="Rhea" id="RHEA:51292"/>
        <dbReference type="Rhea" id="RHEA-COMP:12313"/>
        <dbReference type="Rhea" id="RHEA-COMP:12315"/>
        <dbReference type="ChEBI" id="CHEBI:15377"/>
        <dbReference type="ChEBI" id="CHEBI:16044"/>
        <dbReference type="ChEBI" id="CHEBI:24646"/>
        <dbReference type="ChEBI" id="CHEBI:44120"/>
        <dbReference type="ChEBI" id="CHEBI:132124"/>
    </reaction>
</comment>
<accession>A0AAW7B7G4</accession>
<dbReference type="InterPro" id="IPR000572">
    <property type="entry name" value="OxRdtase_Mopterin-bd_dom"/>
</dbReference>
<evidence type="ECO:0000256" key="4">
    <source>
        <dbReference type="ARBA" id="ARBA00023002"/>
    </source>
</evidence>
<dbReference type="PANTHER" id="PTHR43032:SF3">
    <property type="entry name" value="PROTEIN-METHIONINE-SULFOXIDE REDUCTASE CATALYTIC SUBUNIT MSRP"/>
    <property type="match status" value="1"/>
</dbReference>
<comment type="subunit">
    <text evidence="5">Heterodimer of a catalytic subunit (MsrP) and a heme-binding subunit (MsrQ).</text>
</comment>
<dbReference type="HAMAP" id="MF_01206">
    <property type="entry name" value="MsrP"/>
    <property type="match status" value="1"/>
</dbReference>
<dbReference type="Gene3D" id="3.90.420.10">
    <property type="entry name" value="Oxidoreductase, molybdopterin-binding domain"/>
    <property type="match status" value="1"/>
</dbReference>
<sequence length="319" mass="35416">MSSFKPSRFSTARLTGDAVTPKNIYLRRREFMIGLSAIAATGAASSAFADPLKAKTTAYKVDEKLTPQNAVTTYNNFYEFGTDKSDPSANSGSFKPLPWKLTVDGLVKQPKEFDVEELIAKMPLEERIYRMRCVEAWSMVIPWIGFPLSSLLSQVEPLGSAKYIAFTGVVRPDEMPGQTGLFQALNWPYAEGLRLDEAMHPLTILSVGLYGETLPNANGAPIRLVVPWKYGFKGIKAITRISFVEKQPPTSWNQQAANEYGFYANVNPAVDHPRWSQATERRIGEGGFFGSDRRPTLPFNGYGEEVASLYAGMDLKANY</sequence>
<evidence type="ECO:0000256" key="2">
    <source>
        <dbReference type="ARBA" id="ARBA00022723"/>
    </source>
</evidence>
<dbReference type="AlphaFoldDB" id="A0AAW7B7G4"/>
<evidence type="ECO:0000313" key="8">
    <source>
        <dbReference type="Proteomes" id="UP001171122"/>
    </source>
</evidence>
<dbReference type="InterPro" id="IPR006311">
    <property type="entry name" value="TAT_signal"/>
</dbReference>
<keyword evidence="4 5" id="KW-0560">Oxidoreductase</keyword>
<dbReference type="NCBIfam" id="NF003767">
    <property type="entry name" value="PRK05363.1"/>
    <property type="match status" value="1"/>
</dbReference>
<feature type="binding site" evidence="5">
    <location>
        <begin position="234"/>
        <end position="236"/>
    </location>
    <ligand>
        <name>Mo-molybdopterin</name>
        <dbReference type="ChEBI" id="CHEBI:71302"/>
    </ligand>
</feature>
<dbReference type="GO" id="GO:0046872">
    <property type="term" value="F:metal ion binding"/>
    <property type="evidence" value="ECO:0007669"/>
    <property type="project" value="UniProtKB-KW"/>
</dbReference>
<evidence type="ECO:0000256" key="3">
    <source>
        <dbReference type="ARBA" id="ARBA00022729"/>
    </source>
</evidence>
<comment type="function">
    <text evidence="5">Part of the MsrPQ system that repairs oxidized periplasmic proteins containing methionine sulfoxide residues (Met-O), using respiratory chain electrons. Thus protects these proteins from oxidative-stress damage caused by reactive species of oxygen and chlorine generated by the host defense mechanisms. MsrPQ is essential for the maintenance of envelope integrity under bleach stress, rescuing a wide series of structurally unrelated periplasmic proteins from methionine oxidation. The catalytic subunit MsrP is non-stereospecific, being able to reduce both (R-) and (S-) diastereoisomers of methionine sulfoxide.</text>
</comment>
<feature type="domain" description="Oxidoreductase molybdopterin-binding" evidence="6">
    <location>
        <begin position="96"/>
        <end position="252"/>
    </location>
</feature>
<proteinExistence type="inferred from homology"/>
<evidence type="ECO:0000259" key="6">
    <source>
        <dbReference type="Pfam" id="PF00174"/>
    </source>
</evidence>
<dbReference type="Pfam" id="PF00174">
    <property type="entry name" value="Oxidored_molyb"/>
    <property type="match status" value="1"/>
</dbReference>
<comment type="caution">
    <text evidence="5">Lacks conserved residue(s) required for the propagation of feature annotation.</text>
</comment>
<feature type="binding site" evidence="5">
    <location>
        <position position="133"/>
    </location>
    <ligand>
        <name>Mo-molybdopterin</name>
        <dbReference type="ChEBI" id="CHEBI:71302"/>
    </ligand>
    <ligandPart>
        <name>Mo</name>
        <dbReference type="ChEBI" id="CHEBI:28685"/>
    </ligandPart>
</feature>
<comment type="PTM">
    <text evidence="5">Predicted to be exported by the Tat system. The position of the signal peptide cleavage has not been experimentally proven.</text>
</comment>
<comment type="similarity">
    <text evidence="5">Belongs to the MsrP family.</text>
</comment>
<feature type="binding site" evidence="5">
    <location>
        <begin position="78"/>
        <end position="79"/>
    </location>
    <ligand>
        <name>Mo-molybdopterin</name>
        <dbReference type="ChEBI" id="CHEBI:71302"/>
    </ligand>
</feature>
<dbReference type="RefSeq" id="WP_008511234.1">
    <property type="nucleotide sequence ID" value="NZ_JARQXC010000009.1"/>
</dbReference>
<dbReference type="GO" id="GO:0016672">
    <property type="term" value="F:oxidoreductase activity, acting on a sulfur group of donors, quinone or similar compound as acceptor"/>
    <property type="evidence" value="ECO:0007669"/>
    <property type="project" value="UniProtKB-UniRule"/>
</dbReference>
<name>A0AAW7B7G4_9HYPH</name>
<dbReference type="GO" id="GO:0043546">
    <property type="term" value="F:molybdopterin cofactor binding"/>
    <property type="evidence" value="ECO:0007669"/>
    <property type="project" value="UniProtKB-UniRule"/>
</dbReference>
<dbReference type="InterPro" id="IPR036374">
    <property type="entry name" value="OxRdtase_Mopterin-bd_sf"/>
</dbReference>
<dbReference type="PROSITE" id="PS51318">
    <property type="entry name" value="TAT"/>
    <property type="match status" value="1"/>
</dbReference>
<reference evidence="7" key="1">
    <citation type="journal article" date="2023" name="Front. Microbiol.">
        <title>Isolation of Brucella inopinata from a White's tree frog (Litoria caerulea): pose exotic frogs a potential risk to human health?</title>
        <authorList>
            <person name="Scholz H.C."/>
            <person name="Heckers K.O."/>
            <person name="Appelt S."/>
            <person name="Geier-Doemling D."/>
            <person name="Schlegel P."/>
            <person name="Wattam A.R."/>
        </authorList>
    </citation>
    <scope>NUCLEOTIDE SEQUENCE</scope>
    <source>
        <strain evidence="7">FO700662</strain>
    </source>
</reference>
<gene>
    <name evidence="5 7" type="primary">msrP</name>
    <name evidence="7" type="ORF">P8A28_07000</name>
</gene>
<comment type="catalytic activity">
    <reaction evidence="5">
        <text>L-methionyl-[protein] + a quinone + H2O = L-methionyl-(R)-S-oxide-[protein] + a quinol</text>
        <dbReference type="Rhea" id="RHEA:51296"/>
        <dbReference type="Rhea" id="RHEA-COMP:12313"/>
        <dbReference type="Rhea" id="RHEA-COMP:12314"/>
        <dbReference type="ChEBI" id="CHEBI:15377"/>
        <dbReference type="ChEBI" id="CHEBI:16044"/>
        <dbReference type="ChEBI" id="CHEBI:24646"/>
        <dbReference type="ChEBI" id="CHEBI:45764"/>
        <dbReference type="ChEBI" id="CHEBI:132124"/>
    </reaction>
</comment>
<dbReference type="GO" id="GO:0030091">
    <property type="term" value="P:protein repair"/>
    <property type="evidence" value="ECO:0007669"/>
    <property type="project" value="UniProtKB-UniRule"/>
</dbReference>